<dbReference type="Gene3D" id="3.90.550.10">
    <property type="entry name" value="Spore Coat Polysaccharide Biosynthesis Protein SpsA, Chain A"/>
    <property type="match status" value="1"/>
</dbReference>
<organism evidence="4 5">
    <name type="scientific">Pseudomonas folii</name>
    <dbReference type="NCBI Taxonomy" id="2762593"/>
    <lineage>
        <taxon>Bacteria</taxon>
        <taxon>Pseudomonadati</taxon>
        <taxon>Pseudomonadota</taxon>
        <taxon>Gammaproteobacteria</taxon>
        <taxon>Pseudomonadales</taxon>
        <taxon>Pseudomonadaceae</taxon>
        <taxon>Pseudomonas</taxon>
    </lineage>
</organism>
<comment type="caution">
    <text evidence="4">The sequence shown here is derived from an EMBL/GenBank/DDBJ whole genome shotgun (WGS) entry which is preliminary data.</text>
</comment>
<reference evidence="4 5" key="1">
    <citation type="submission" date="2020-08" db="EMBL/GenBank/DDBJ databases">
        <title>Putative novel bacterial strains isolated from necrotic wheat leaf tissues caused by Xanthomonas translucens.</title>
        <authorList>
            <person name="Tambong J.T."/>
        </authorList>
    </citation>
    <scope>NUCLEOTIDE SEQUENCE [LARGE SCALE GENOMIC DNA]</scope>
    <source>
        <strain evidence="4 5">DOAB 1069</strain>
    </source>
</reference>
<dbReference type="InterPro" id="IPR050256">
    <property type="entry name" value="Glycosyltransferase_2"/>
</dbReference>
<keyword evidence="1" id="KW-0997">Cell inner membrane</keyword>
<dbReference type="InterPro" id="IPR001173">
    <property type="entry name" value="Glyco_trans_2-like"/>
</dbReference>
<keyword evidence="1" id="KW-1003">Cell membrane</keyword>
<keyword evidence="5" id="KW-1185">Reference proteome</keyword>
<evidence type="ECO:0000313" key="5">
    <source>
        <dbReference type="Proteomes" id="UP000651852"/>
    </source>
</evidence>
<feature type="transmembrane region" description="Helical" evidence="2">
    <location>
        <begin position="282"/>
        <end position="307"/>
    </location>
</feature>
<evidence type="ECO:0000256" key="2">
    <source>
        <dbReference type="SAM" id="Phobius"/>
    </source>
</evidence>
<protein>
    <submittedName>
        <fullName evidence="4">Glycosyltransferase family 2 protein</fullName>
    </submittedName>
</protein>
<dbReference type="Proteomes" id="UP000651852">
    <property type="component" value="Unassembled WGS sequence"/>
</dbReference>
<keyword evidence="2" id="KW-0472">Membrane</keyword>
<evidence type="ECO:0000256" key="1">
    <source>
        <dbReference type="ARBA" id="ARBA00022519"/>
    </source>
</evidence>
<keyword evidence="2" id="KW-0812">Transmembrane</keyword>
<dbReference type="Pfam" id="PF00535">
    <property type="entry name" value="Glycos_transf_2"/>
    <property type="match status" value="1"/>
</dbReference>
<gene>
    <name evidence="4" type="ORF">H8S59_05515</name>
</gene>
<accession>A0ABR7AWC8</accession>
<dbReference type="PANTHER" id="PTHR48090">
    <property type="entry name" value="UNDECAPRENYL-PHOSPHATE 4-DEOXY-4-FORMAMIDO-L-ARABINOSE TRANSFERASE-RELATED"/>
    <property type="match status" value="1"/>
</dbReference>
<keyword evidence="2" id="KW-1133">Transmembrane helix</keyword>
<sequence length="331" mass="36942">MRKWTELSLRSQSIFHKEISLLTLVIPVYKNEGSIPDLLKAVTGLNTQLDGELEVVFVVDGSPDRCFELLSSALPTQSFVSKLILLSRNFGSFMAIRTGLQHGTGSRFAVMAADLQEPPSLVAEMDRILRTEPVDVVVGAREGRKDPLLSRTASRIFWGFYRRYVVPEIPPGGVDMFGCNVAFRDTLLTLDERHSSLIAQIFWLGYRRKCITYSRNEREHGTSAWTFRKKVNYLMDSVFSFTDLPIRLLIRVGGVGAGLAAMMGIIVAIAKLNGMIEVPGYAMIMLTTTFLGCANLMGLGIVGSYAWRTYENTKNRPLAIPMRVESYGVKQ</sequence>
<feature type="domain" description="Glycosyltransferase 2-like" evidence="3">
    <location>
        <begin position="24"/>
        <end position="186"/>
    </location>
</feature>
<dbReference type="InterPro" id="IPR029044">
    <property type="entry name" value="Nucleotide-diphossugar_trans"/>
</dbReference>
<evidence type="ECO:0000313" key="4">
    <source>
        <dbReference type="EMBL" id="MBC3949221.1"/>
    </source>
</evidence>
<dbReference type="PANTHER" id="PTHR48090:SF8">
    <property type="entry name" value="GLYCOSYLTRANSFERASE CSBB-RELATED"/>
    <property type="match status" value="1"/>
</dbReference>
<proteinExistence type="predicted"/>
<dbReference type="CDD" id="cd04187">
    <property type="entry name" value="DPM1_like_bac"/>
    <property type="match status" value="1"/>
</dbReference>
<name>A0ABR7AWC8_9PSED</name>
<evidence type="ECO:0000259" key="3">
    <source>
        <dbReference type="Pfam" id="PF00535"/>
    </source>
</evidence>
<dbReference type="EMBL" id="JACONW010000015">
    <property type="protein sequence ID" value="MBC3949221.1"/>
    <property type="molecule type" value="Genomic_DNA"/>
</dbReference>
<feature type="transmembrane region" description="Helical" evidence="2">
    <location>
        <begin position="248"/>
        <end position="270"/>
    </location>
</feature>
<dbReference type="SUPFAM" id="SSF53448">
    <property type="entry name" value="Nucleotide-diphospho-sugar transferases"/>
    <property type="match status" value="1"/>
</dbReference>